<dbReference type="GO" id="GO:0005886">
    <property type="term" value="C:plasma membrane"/>
    <property type="evidence" value="ECO:0007669"/>
    <property type="project" value="UniProtKB-SubCell"/>
</dbReference>
<dbReference type="GO" id="GO:0020037">
    <property type="term" value="F:heme binding"/>
    <property type="evidence" value="ECO:0007669"/>
    <property type="project" value="TreeGrafter"/>
</dbReference>
<evidence type="ECO:0000313" key="8">
    <source>
        <dbReference type="EMBL" id="MCJ8499699.1"/>
    </source>
</evidence>
<feature type="transmembrane region" description="Helical" evidence="6">
    <location>
        <begin position="164"/>
        <end position="183"/>
    </location>
</feature>
<dbReference type="InterPro" id="IPR011577">
    <property type="entry name" value="Cyt_b561_bac/Ni-Hgenase"/>
</dbReference>
<evidence type="ECO:0000259" key="7">
    <source>
        <dbReference type="Pfam" id="PF01292"/>
    </source>
</evidence>
<dbReference type="Pfam" id="PF01292">
    <property type="entry name" value="Ni_hydr_CYTB"/>
    <property type="match status" value="1"/>
</dbReference>
<dbReference type="GO" id="GO:0022904">
    <property type="term" value="P:respiratory electron transport chain"/>
    <property type="evidence" value="ECO:0007669"/>
    <property type="project" value="InterPro"/>
</dbReference>
<evidence type="ECO:0000256" key="4">
    <source>
        <dbReference type="ARBA" id="ARBA00022989"/>
    </source>
</evidence>
<protein>
    <submittedName>
        <fullName evidence="8">Cytochrome b/b6 domain-containing protein</fullName>
    </submittedName>
</protein>
<comment type="subcellular location">
    <subcellularLocation>
        <location evidence="1">Cell membrane</location>
        <topology evidence="1">Multi-pass membrane protein</topology>
    </subcellularLocation>
</comment>
<feature type="transmembrane region" description="Helical" evidence="6">
    <location>
        <begin position="212"/>
        <end position="230"/>
    </location>
</feature>
<keyword evidence="4 6" id="KW-1133">Transmembrane helix</keyword>
<keyword evidence="2" id="KW-1003">Cell membrane</keyword>
<dbReference type="RefSeq" id="WP_246903158.1">
    <property type="nucleotide sequence ID" value="NZ_JALJRB010000003.1"/>
</dbReference>
<name>A0AA41R043_9BACT</name>
<feature type="transmembrane region" description="Helical" evidence="6">
    <location>
        <begin position="111"/>
        <end position="133"/>
    </location>
</feature>
<evidence type="ECO:0000256" key="2">
    <source>
        <dbReference type="ARBA" id="ARBA00022475"/>
    </source>
</evidence>
<dbReference type="Gene3D" id="1.20.950.20">
    <property type="entry name" value="Transmembrane di-heme cytochromes, Chain C"/>
    <property type="match status" value="1"/>
</dbReference>
<feature type="transmembrane region" description="Helical" evidence="6">
    <location>
        <begin position="27"/>
        <end position="45"/>
    </location>
</feature>
<feature type="domain" description="Cytochrome b561 bacterial/Ni-hydrogenase" evidence="7">
    <location>
        <begin position="20"/>
        <end position="195"/>
    </location>
</feature>
<evidence type="ECO:0000256" key="3">
    <source>
        <dbReference type="ARBA" id="ARBA00022692"/>
    </source>
</evidence>
<comment type="caution">
    <text evidence="8">The sequence shown here is derived from an EMBL/GenBank/DDBJ whole genome shotgun (WGS) entry which is preliminary data.</text>
</comment>
<dbReference type="AlphaFoldDB" id="A0AA41R043"/>
<dbReference type="PANTHER" id="PTHR30485">
    <property type="entry name" value="NI/FE-HYDROGENASE 1 B-TYPE CYTOCHROME SUBUNIT"/>
    <property type="match status" value="1"/>
</dbReference>
<organism evidence="8 9">
    <name type="scientific">Desulfatitalea alkaliphila</name>
    <dbReference type="NCBI Taxonomy" id="2929485"/>
    <lineage>
        <taxon>Bacteria</taxon>
        <taxon>Pseudomonadati</taxon>
        <taxon>Thermodesulfobacteriota</taxon>
        <taxon>Desulfobacteria</taxon>
        <taxon>Desulfobacterales</taxon>
        <taxon>Desulfosarcinaceae</taxon>
        <taxon>Desulfatitalea</taxon>
    </lineage>
</organism>
<reference evidence="8" key="1">
    <citation type="submission" date="2022-04" db="EMBL/GenBank/DDBJ databases">
        <title>Desulfatitalea alkaliphila sp. nov., a novel anaerobic sulfate-reducing bacterium isolated from terrestrial mud volcano, Taman Peninsula, Russia.</title>
        <authorList>
            <person name="Khomyakova M.A."/>
            <person name="Merkel A.Y."/>
            <person name="Slobodkin A.I."/>
        </authorList>
    </citation>
    <scope>NUCLEOTIDE SEQUENCE</scope>
    <source>
        <strain evidence="8">M08but</strain>
    </source>
</reference>
<dbReference type="PANTHER" id="PTHR30485:SF2">
    <property type="entry name" value="BLL0597 PROTEIN"/>
    <property type="match status" value="1"/>
</dbReference>
<dbReference type="InterPro" id="IPR051542">
    <property type="entry name" value="Hydrogenase_cytochrome"/>
</dbReference>
<evidence type="ECO:0000256" key="5">
    <source>
        <dbReference type="ARBA" id="ARBA00023136"/>
    </source>
</evidence>
<dbReference type="SUPFAM" id="SSF81342">
    <property type="entry name" value="Transmembrane di-heme cytochromes"/>
    <property type="match status" value="1"/>
</dbReference>
<dbReference type="GO" id="GO:0009055">
    <property type="term" value="F:electron transfer activity"/>
    <property type="evidence" value="ECO:0007669"/>
    <property type="project" value="InterPro"/>
</dbReference>
<keyword evidence="3 6" id="KW-0812">Transmembrane</keyword>
<keyword evidence="5 6" id="KW-0472">Membrane</keyword>
<gene>
    <name evidence="8" type="ORF">MRX98_03860</name>
</gene>
<accession>A0AA41R043</accession>
<evidence type="ECO:0000256" key="6">
    <source>
        <dbReference type="SAM" id="Phobius"/>
    </source>
</evidence>
<sequence length="234" mass="25384">MRKKDSTSATDSASVQPVKVWDLPVRLFHWLLVALVVTSFVTGNMGGNAMQNHMRSGYAILALLLFRIIWGLVGSRTARFSDFIHGPVSAWRYAKGLFSKNGKRHLGHNPLGGWSILAMLLALLLQAGTGMFADDAILTRGPLALWVGSDTSSALTIVHLLNKYLIVGLVALHLLAVLFYLVVKRENLITPMITGIKQWHGPLPRTVPMAPVWLAGILAALAALAVYMLVQAGG</sequence>
<dbReference type="Proteomes" id="UP001165427">
    <property type="component" value="Unassembled WGS sequence"/>
</dbReference>
<dbReference type="InterPro" id="IPR016174">
    <property type="entry name" value="Di-haem_cyt_TM"/>
</dbReference>
<evidence type="ECO:0000313" key="9">
    <source>
        <dbReference type="Proteomes" id="UP001165427"/>
    </source>
</evidence>
<proteinExistence type="predicted"/>
<dbReference type="EMBL" id="JALJRB010000003">
    <property type="protein sequence ID" value="MCJ8499699.1"/>
    <property type="molecule type" value="Genomic_DNA"/>
</dbReference>
<evidence type="ECO:0000256" key="1">
    <source>
        <dbReference type="ARBA" id="ARBA00004651"/>
    </source>
</evidence>
<keyword evidence="9" id="KW-1185">Reference proteome</keyword>
<feature type="transmembrane region" description="Helical" evidence="6">
    <location>
        <begin position="57"/>
        <end position="73"/>
    </location>
</feature>